<dbReference type="InterPro" id="IPR013042">
    <property type="entry name" value="DUF1592"/>
</dbReference>
<dbReference type="PROSITE" id="PS51257">
    <property type="entry name" value="PROKAR_LIPOPROTEIN"/>
    <property type="match status" value="1"/>
</dbReference>
<dbReference type="InterPro" id="IPR036909">
    <property type="entry name" value="Cyt_c-like_dom_sf"/>
</dbReference>
<name>A0AB39UTX9_9GAMM</name>
<proteinExistence type="predicted"/>
<dbReference type="Pfam" id="PF07627">
    <property type="entry name" value="PSCyt3"/>
    <property type="match status" value="1"/>
</dbReference>
<dbReference type="SUPFAM" id="SSF46626">
    <property type="entry name" value="Cytochrome c"/>
    <property type="match status" value="1"/>
</dbReference>
<dbReference type="Gene3D" id="1.10.760.10">
    <property type="entry name" value="Cytochrome c-like domain"/>
    <property type="match status" value="1"/>
</dbReference>
<dbReference type="RefSeq" id="WP_369600808.1">
    <property type="nucleotide sequence ID" value="NZ_CP154858.1"/>
</dbReference>
<dbReference type="EMBL" id="CP154858">
    <property type="protein sequence ID" value="XDT71784.1"/>
    <property type="molecule type" value="Genomic_DNA"/>
</dbReference>
<evidence type="ECO:0000256" key="1">
    <source>
        <dbReference type="ARBA" id="ARBA00022617"/>
    </source>
</evidence>
<dbReference type="GO" id="GO:0020037">
    <property type="term" value="F:heme binding"/>
    <property type="evidence" value="ECO:0007669"/>
    <property type="project" value="InterPro"/>
</dbReference>
<dbReference type="PROSITE" id="PS51007">
    <property type="entry name" value="CYTC"/>
    <property type="match status" value="1"/>
</dbReference>
<dbReference type="GO" id="GO:0009055">
    <property type="term" value="F:electron transfer activity"/>
    <property type="evidence" value="ECO:0007669"/>
    <property type="project" value="InterPro"/>
</dbReference>
<gene>
    <name evidence="6" type="ORF">AAIA72_13370</name>
</gene>
<keyword evidence="2 4" id="KW-0479">Metal-binding</keyword>
<dbReference type="Pfam" id="PF13442">
    <property type="entry name" value="Cytochrome_CBB3"/>
    <property type="match status" value="1"/>
</dbReference>
<evidence type="ECO:0000256" key="2">
    <source>
        <dbReference type="ARBA" id="ARBA00022723"/>
    </source>
</evidence>
<dbReference type="InterPro" id="IPR009056">
    <property type="entry name" value="Cyt_c-like_dom"/>
</dbReference>
<accession>A0AB39UTX9</accession>
<evidence type="ECO:0000256" key="3">
    <source>
        <dbReference type="ARBA" id="ARBA00023004"/>
    </source>
</evidence>
<organism evidence="6">
    <name type="scientific">Thermohahella caldifontis</name>
    <dbReference type="NCBI Taxonomy" id="3142973"/>
    <lineage>
        <taxon>Bacteria</taxon>
        <taxon>Pseudomonadati</taxon>
        <taxon>Pseudomonadota</taxon>
        <taxon>Gammaproteobacteria</taxon>
        <taxon>Oceanospirillales</taxon>
        <taxon>Hahellaceae</taxon>
        <taxon>Thermohahella</taxon>
    </lineage>
</organism>
<reference evidence="6" key="1">
    <citation type="submission" date="2024-05" db="EMBL/GenBank/DDBJ databases">
        <title>Genome sequencing of novel strain.</title>
        <authorList>
            <person name="Ganbat D."/>
            <person name="Ganbat S."/>
            <person name="Lee S.-J."/>
        </authorList>
    </citation>
    <scope>NUCLEOTIDE SEQUENCE</scope>
    <source>
        <strain evidence="6">SMD15-11</strain>
    </source>
</reference>
<keyword evidence="1 4" id="KW-0349">Heme</keyword>
<dbReference type="InterPro" id="IPR013039">
    <property type="entry name" value="DUF1588"/>
</dbReference>
<evidence type="ECO:0000256" key="4">
    <source>
        <dbReference type="PROSITE-ProRule" id="PRU00433"/>
    </source>
</evidence>
<protein>
    <submittedName>
        <fullName evidence="6">DUF1588 domain-containing protein</fullName>
    </submittedName>
</protein>
<dbReference type="AlphaFoldDB" id="A0AB39UTX9"/>
<dbReference type="GO" id="GO:0046872">
    <property type="term" value="F:metal ion binding"/>
    <property type="evidence" value="ECO:0007669"/>
    <property type="project" value="UniProtKB-KW"/>
</dbReference>
<dbReference type="Pfam" id="PF07631">
    <property type="entry name" value="PSD4"/>
    <property type="match status" value="1"/>
</dbReference>
<dbReference type="KEGG" id="tcd:AAIA72_13370"/>
<evidence type="ECO:0000259" key="5">
    <source>
        <dbReference type="PROSITE" id="PS51007"/>
    </source>
</evidence>
<keyword evidence="3 4" id="KW-0408">Iron</keyword>
<sequence>MKWTRILPGPWWILLVTVLIGGCGGNYSGMPETETSTDATAVLCDTPTAVTSVTSVISGPGQSLYAEQCESCHGSQGEGTASGPSLKGCTSCSDADTLTNRIATTMPTADVSQCDVDCAKAVADYILGSFSSQNTAQAAACVATNFTLADEQETLYKASLNLTGELPPASVGSARAVASADLDQALDEILNRPGFYERLMEIYNDLLHQDKYLPWEDALNLLDSNDWPTRKWYNDAVSSEGFEGDEKRWRDNLRNWLRKQTNEAVAREALQLIAHVVRENRPFTEILTADYTLVNAYSARAYGLNVSGFRRLETPPFEGYENLPPELQALAQYDPTDFREVRLTIAGGDYAGTPIPHAGILTSAMFLNRFPTTRTNLNRHRARMVFQFFLDTDILQIPGARPDQAVDTENSSPTLTNPSCVSCHKIMDPVASTFQNWDERGRYRKRRLSRDGWPSDMYYRGLNGKLMPIEQYIDSSLVWLGKELVKDARFARATVKTLFTGITGQEVLLPPGDDVPAEDPKRVAYEAQRAHLAEVERALIESGWNLKAAVKSIIKGPFYRAKAVVGNAEKFALVGGAQLLTPEMLDRKITAVTGYPWKDSWASQTKLDKLNSGGYNALYGGMNSDETTTRLRHPNGLMAAVQKRMASEVACNVLAKDFHKPVAQRLLFPHVETTTVLYDENGNYLPENEALIRKNLAHLMWQLWGQKPEESGQDIDDAFSLYRSVVDTGRAAIEAEPRNWGLKYLHGACRLTKDPETGEALADEDKIERDDDFALRGWQAVLNYMLADYRFLYE</sequence>
<evidence type="ECO:0000313" key="6">
    <source>
        <dbReference type="EMBL" id="XDT71784.1"/>
    </source>
</evidence>
<feature type="domain" description="Cytochrome c" evidence="5">
    <location>
        <begin position="56"/>
        <end position="130"/>
    </location>
</feature>